<evidence type="ECO:0000313" key="1">
    <source>
        <dbReference type="EMBL" id="MFC0179880.1"/>
    </source>
</evidence>
<accession>A0ABV6CAA8</accession>
<protein>
    <submittedName>
        <fullName evidence="1">Uncharacterized protein</fullName>
    </submittedName>
</protein>
<name>A0ABV6CAA8_9GAMM</name>
<reference evidence="1 2" key="1">
    <citation type="submission" date="2024-09" db="EMBL/GenBank/DDBJ databases">
        <authorList>
            <person name="Sun Q."/>
            <person name="Mori K."/>
        </authorList>
    </citation>
    <scope>NUCLEOTIDE SEQUENCE [LARGE SCALE GENOMIC DNA]</scope>
    <source>
        <strain evidence="1 2">CCM 8545</strain>
    </source>
</reference>
<dbReference type="Proteomes" id="UP001589758">
    <property type="component" value="Unassembled WGS sequence"/>
</dbReference>
<dbReference type="EMBL" id="JBHLXE010000084">
    <property type="protein sequence ID" value="MFC0179880.1"/>
    <property type="molecule type" value="Genomic_DNA"/>
</dbReference>
<organism evidence="1 2">
    <name type="scientific">Thorsellia kenyensis</name>
    <dbReference type="NCBI Taxonomy" id="1549888"/>
    <lineage>
        <taxon>Bacteria</taxon>
        <taxon>Pseudomonadati</taxon>
        <taxon>Pseudomonadota</taxon>
        <taxon>Gammaproteobacteria</taxon>
        <taxon>Enterobacterales</taxon>
        <taxon>Thorselliaceae</taxon>
        <taxon>Thorsellia</taxon>
    </lineage>
</organism>
<sequence length="672" mass="78483">MNHVTRNKHMLTYERFAKTFNITHERHLLLKDKNVSIPKHYLNFFIFLADVSLDEFLAWEKTHAIDDTYLINFSDNISDDGWFNADILQELFDLLINHTQLSECLALAVINSQHQFASKPLLCKRNTTSRYQFFRQAWVLKNLIDNIAQYSAWNDVAQRELQSIHLSAYLAKSVSYVSRMPEHWFWHTWLSLDKKNLKHFLNNLKSKDSKPDILCRATLFLLLGADDKQAEENLKCTLEQNKQNMTLLQNFVSAFESCAPHTLSFFLSQCVSLNLVKKSHCRRSIQTFLGLTPFSEETLNIKLKEIIYLLSQYADGIVFEEAFFAKTADELYLNLIVFGLINLDEMCHLLIKNIDRFSLDRLEIIVIYLFNTGMFEHFNQFSIEIFKRHFKVCIQPLNPGALKLLALISSLQISCLSEPKNLIKNDVMFWQITTYFSELEPILINYPNLKTIDFDHQLIDRKIDLDNRYSILLSLFDHSEKMTVYFMDNLALLPAQLKKILLHTVFSPCSMHSHSIKVDNTKMFTVNSANLGLLSKFLLDKDTNINMKSIALCHVIKEELPIEILEQLFLYLKRNKRILNQMIIDLLSSLSDNQFAKLINSQYKTKIYALQKALINLLVIRKSINTSLINEDWYPYLSTMNKLKPQDVSQLNIIFEKSDEHIDLLLKHLPHS</sequence>
<gene>
    <name evidence="1" type="ORF">ACFFIT_07230</name>
</gene>
<evidence type="ECO:0000313" key="2">
    <source>
        <dbReference type="Proteomes" id="UP001589758"/>
    </source>
</evidence>
<keyword evidence="2" id="KW-1185">Reference proteome</keyword>
<comment type="caution">
    <text evidence="1">The sequence shown here is derived from an EMBL/GenBank/DDBJ whole genome shotgun (WGS) entry which is preliminary data.</text>
</comment>
<proteinExistence type="predicted"/>
<dbReference type="RefSeq" id="WP_385876988.1">
    <property type="nucleotide sequence ID" value="NZ_JBHLXE010000084.1"/>
</dbReference>